<name>A0ABW0M245_9BACL</name>
<dbReference type="InterPro" id="IPR050748">
    <property type="entry name" value="Glycosyltrans_8_dom-fam"/>
</dbReference>
<evidence type="ECO:0000256" key="1">
    <source>
        <dbReference type="ARBA" id="ARBA00022676"/>
    </source>
</evidence>
<dbReference type="InterPro" id="IPR029044">
    <property type="entry name" value="Nucleotide-diphossugar_trans"/>
</dbReference>
<reference evidence="5" key="1">
    <citation type="journal article" date="2019" name="Int. J. Syst. Evol. Microbiol.">
        <title>The Global Catalogue of Microorganisms (GCM) 10K type strain sequencing project: providing services to taxonomists for standard genome sequencing and annotation.</title>
        <authorList>
            <consortium name="The Broad Institute Genomics Platform"/>
            <consortium name="The Broad Institute Genome Sequencing Center for Infectious Disease"/>
            <person name="Wu L."/>
            <person name="Ma J."/>
        </authorList>
    </citation>
    <scope>NUCLEOTIDE SEQUENCE [LARGE SCALE GENOMIC DNA]</scope>
    <source>
        <strain evidence="5">CCUG 57113</strain>
    </source>
</reference>
<keyword evidence="5" id="KW-1185">Reference proteome</keyword>
<evidence type="ECO:0000256" key="3">
    <source>
        <dbReference type="ARBA" id="ARBA00022723"/>
    </source>
</evidence>
<keyword evidence="2" id="KW-0808">Transferase</keyword>
<dbReference type="Proteomes" id="UP001596105">
    <property type="component" value="Unassembled WGS sequence"/>
</dbReference>
<sequence length="308" mass="35412">MEDKSNVKEIHVASVGDNNYAQHLGVTFTSLLMNLSPGTKIHLYVLSTRLNTENKSKLETIASHFGARIEFIEMDGSPYAEFSTSGHLNRETYLRLAVPDVIPSYIDKVILLDSDIVVTGNIAEMWEMDLRGRAIGAVSDRGGAFRCKDLKIPEGVYFNAGIYVMDLFKWRKESIRSKVMDYLARNTKELIFHDQDALNAVLYDDWLELSAKWNVQPHMLQGRKGRDNVPSPAIIHYTGSCKPWHFEDTHPYKKEYYKYLKMTEWKSYKPELTLNRFIKRVAKQLLPYSAVSILKKARKSLLISKRLA</sequence>
<dbReference type="PANTHER" id="PTHR13778:SF47">
    <property type="entry name" value="LIPOPOLYSACCHARIDE 1,3-GALACTOSYLTRANSFERASE"/>
    <property type="match status" value="1"/>
</dbReference>
<comment type="caution">
    <text evidence="4">The sequence shown here is derived from an EMBL/GenBank/DDBJ whole genome shotgun (WGS) entry which is preliminary data.</text>
</comment>
<gene>
    <name evidence="4" type="ORF">ACFPPD_26225</name>
</gene>
<evidence type="ECO:0000256" key="2">
    <source>
        <dbReference type="ARBA" id="ARBA00022679"/>
    </source>
</evidence>
<dbReference type="CDD" id="cd04194">
    <property type="entry name" value="GT8_A4GalT_like"/>
    <property type="match status" value="1"/>
</dbReference>
<dbReference type="Gene3D" id="3.90.550.10">
    <property type="entry name" value="Spore Coat Polysaccharide Biosynthesis Protein SpsA, Chain A"/>
    <property type="match status" value="1"/>
</dbReference>
<accession>A0ABW0M245</accession>
<proteinExistence type="predicted"/>
<evidence type="ECO:0000313" key="5">
    <source>
        <dbReference type="Proteomes" id="UP001596105"/>
    </source>
</evidence>
<protein>
    <submittedName>
        <fullName evidence="4">Glycosyltransferase family 8 protein</fullName>
    </submittedName>
</protein>
<dbReference type="Pfam" id="PF01501">
    <property type="entry name" value="Glyco_transf_8"/>
    <property type="match status" value="1"/>
</dbReference>
<dbReference type="SUPFAM" id="SSF53448">
    <property type="entry name" value="Nucleotide-diphospho-sugar transferases"/>
    <property type="match status" value="1"/>
</dbReference>
<evidence type="ECO:0000313" key="4">
    <source>
        <dbReference type="EMBL" id="MFC5472185.1"/>
    </source>
</evidence>
<dbReference type="EMBL" id="JBHSMH010000118">
    <property type="protein sequence ID" value="MFC5472185.1"/>
    <property type="molecule type" value="Genomic_DNA"/>
</dbReference>
<dbReference type="RefSeq" id="WP_209749070.1">
    <property type="nucleotide sequence ID" value="NZ_JBHSMH010000118.1"/>
</dbReference>
<dbReference type="PANTHER" id="PTHR13778">
    <property type="entry name" value="GLYCOSYLTRANSFERASE 8 DOMAIN-CONTAINING PROTEIN"/>
    <property type="match status" value="1"/>
</dbReference>
<keyword evidence="3" id="KW-0479">Metal-binding</keyword>
<keyword evidence="1" id="KW-0328">Glycosyltransferase</keyword>
<organism evidence="4 5">
    <name type="scientific">Cohnella suwonensis</name>
    <dbReference type="NCBI Taxonomy" id="696072"/>
    <lineage>
        <taxon>Bacteria</taxon>
        <taxon>Bacillati</taxon>
        <taxon>Bacillota</taxon>
        <taxon>Bacilli</taxon>
        <taxon>Bacillales</taxon>
        <taxon>Paenibacillaceae</taxon>
        <taxon>Cohnella</taxon>
    </lineage>
</organism>
<dbReference type="InterPro" id="IPR002495">
    <property type="entry name" value="Glyco_trans_8"/>
</dbReference>